<accession>A0A0E9TKC7</accession>
<evidence type="ECO:0000313" key="1">
    <source>
        <dbReference type="EMBL" id="JAH54134.1"/>
    </source>
</evidence>
<reference evidence="1" key="2">
    <citation type="journal article" date="2015" name="Fish Shellfish Immunol.">
        <title>Early steps in the European eel (Anguilla anguilla)-Vibrio vulnificus interaction in the gills: Role of the RtxA13 toxin.</title>
        <authorList>
            <person name="Callol A."/>
            <person name="Pajuelo D."/>
            <person name="Ebbesson L."/>
            <person name="Teles M."/>
            <person name="MacKenzie S."/>
            <person name="Amaro C."/>
        </authorList>
    </citation>
    <scope>NUCLEOTIDE SEQUENCE</scope>
</reference>
<name>A0A0E9TKC7_ANGAN</name>
<dbReference type="AlphaFoldDB" id="A0A0E9TKC7"/>
<sequence>MGLITIFTHANTVKTTITFIIEAVADFVVIGITSSTKSLI</sequence>
<protein>
    <submittedName>
        <fullName evidence="1">Uncharacterized protein</fullName>
    </submittedName>
</protein>
<reference evidence="1" key="1">
    <citation type="submission" date="2014-11" db="EMBL/GenBank/DDBJ databases">
        <authorList>
            <person name="Amaro Gonzalez C."/>
        </authorList>
    </citation>
    <scope>NUCLEOTIDE SEQUENCE</scope>
</reference>
<proteinExistence type="predicted"/>
<dbReference type="EMBL" id="GBXM01054443">
    <property type="protein sequence ID" value="JAH54134.1"/>
    <property type="molecule type" value="Transcribed_RNA"/>
</dbReference>
<organism evidence="1">
    <name type="scientific">Anguilla anguilla</name>
    <name type="common">European freshwater eel</name>
    <name type="synonym">Muraena anguilla</name>
    <dbReference type="NCBI Taxonomy" id="7936"/>
    <lineage>
        <taxon>Eukaryota</taxon>
        <taxon>Metazoa</taxon>
        <taxon>Chordata</taxon>
        <taxon>Craniata</taxon>
        <taxon>Vertebrata</taxon>
        <taxon>Euteleostomi</taxon>
        <taxon>Actinopterygii</taxon>
        <taxon>Neopterygii</taxon>
        <taxon>Teleostei</taxon>
        <taxon>Anguilliformes</taxon>
        <taxon>Anguillidae</taxon>
        <taxon>Anguilla</taxon>
    </lineage>
</organism>